<evidence type="ECO:0000256" key="3">
    <source>
        <dbReference type="ARBA" id="ARBA00022527"/>
    </source>
</evidence>
<dbReference type="EMBL" id="HBFP01005524">
    <property type="protein sequence ID" value="CAD8819528.1"/>
    <property type="molecule type" value="Transcribed_RNA"/>
</dbReference>
<dbReference type="PROSITE" id="PS01351">
    <property type="entry name" value="MAPK"/>
    <property type="match status" value="1"/>
</dbReference>
<evidence type="ECO:0000256" key="4">
    <source>
        <dbReference type="ARBA" id="ARBA00022679"/>
    </source>
</evidence>
<dbReference type="Pfam" id="PF00069">
    <property type="entry name" value="Pkinase"/>
    <property type="match status" value="1"/>
</dbReference>
<organism evidence="13">
    <name type="scientific">Timspurckia oligopyrenoides</name>
    <dbReference type="NCBI Taxonomy" id="708627"/>
    <lineage>
        <taxon>Eukaryota</taxon>
        <taxon>Rhodophyta</taxon>
        <taxon>Bangiophyceae</taxon>
        <taxon>Porphyridiales</taxon>
        <taxon>Porphyridiaceae</taxon>
        <taxon>Timspurckia</taxon>
    </lineage>
</organism>
<keyword evidence="10" id="KW-0460">Magnesium</keyword>
<dbReference type="Gene3D" id="1.10.510.10">
    <property type="entry name" value="Transferase(Phosphotransferase) domain 1"/>
    <property type="match status" value="1"/>
</dbReference>
<dbReference type="SMART" id="SM00220">
    <property type="entry name" value="S_TKc"/>
    <property type="match status" value="1"/>
</dbReference>
<dbReference type="InterPro" id="IPR008352">
    <property type="entry name" value="MAPK_HOG-like"/>
</dbReference>
<proteinExistence type="inferred from homology"/>
<dbReference type="Gene3D" id="3.30.200.20">
    <property type="entry name" value="Phosphorylase Kinase, domain 1"/>
    <property type="match status" value="1"/>
</dbReference>
<dbReference type="InterPro" id="IPR017441">
    <property type="entry name" value="Protein_kinase_ATP_BS"/>
</dbReference>
<evidence type="ECO:0000256" key="11">
    <source>
        <dbReference type="SAM" id="MobiDB-lite"/>
    </source>
</evidence>
<dbReference type="FunFam" id="3.30.200.20:FF:000046">
    <property type="entry name" value="Mitogen-activated protein kinase"/>
    <property type="match status" value="1"/>
</dbReference>
<evidence type="ECO:0000256" key="1">
    <source>
        <dbReference type="ARBA" id="ARBA00001946"/>
    </source>
</evidence>
<evidence type="ECO:0000313" key="13">
    <source>
        <dbReference type="EMBL" id="CAD8819528.1"/>
    </source>
</evidence>
<dbReference type="PROSITE" id="PS00107">
    <property type="entry name" value="PROTEIN_KINASE_ATP"/>
    <property type="match status" value="1"/>
</dbReference>
<dbReference type="InterPro" id="IPR050117">
    <property type="entry name" value="MAPK"/>
</dbReference>
<name>A0A7S0ZER1_9RHOD</name>
<evidence type="ECO:0000256" key="7">
    <source>
        <dbReference type="ARBA" id="ARBA00022840"/>
    </source>
</evidence>
<evidence type="ECO:0000256" key="5">
    <source>
        <dbReference type="ARBA" id="ARBA00022741"/>
    </source>
</evidence>
<dbReference type="FunFam" id="1.10.510.10:FF:000013">
    <property type="entry name" value="Mitogen-activated protein kinase"/>
    <property type="match status" value="1"/>
</dbReference>
<evidence type="ECO:0000256" key="10">
    <source>
        <dbReference type="RuleBase" id="RU361165"/>
    </source>
</evidence>
<dbReference type="CDD" id="cd07834">
    <property type="entry name" value="STKc_MAPK"/>
    <property type="match status" value="1"/>
</dbReference>
<feature type="binding site" evidence="8">
    <location>
        <position position="51"/>
    </location>
    <ligand>
        <name>ATP</name>
        <dbReference type="ChEBI" id="CHEBI:30616"/>
    </ligand>
</feature>
<comment type="similarity">
    <text evidence="10">Belongs to the protein kinase superfamily. Ser/Thr protein kinase family. MAP kinase subfamily.</text>
</comment>
<comment type="catalytic activity">
    <reaction evidence="10">
        <text>L-threonyl-[protein] + ATP = O-phospho-L-threonyl-[protein] + ADP + H(+)</text>
        <dbReference type="Rhea" id="RHEA:46608"/>
        <dbReference type="Rhea" id="RHEA-COMP:11060"/>
        <dbReference type="Rhea" id="RHEA-COMP:11605"/>
        <dbReference type="ChEBI" id="CHEBI:15378"/>
        <dbReference type="ChEBI" id="CHEBI:30013"/>
        <dbReference type="ChEBI" id="CHEBI:30616"/>
        <dbReference type="ChEBI" id="CHEBI:61977"/>
        <dbReference type="ChEBI" id="CHEBI:456216"/>
        <dbReference type="EC" id="2.7.11.24"/>
    </reaction>
</comment>
<dbReference type="EC" id="2.7.11.24" evidence="2 10"/>
<dbReference type="SUPFAM" id="SSF56112">
    <property type="entry name" value="Protein kinase-like (PK-like)"/>
    <property type="match status" value="1"/>
</dbReference>
<keyword evidence="6 10" id="KW-0418">Kinase</keyword>
<keyword evidence="3 9" id="KW-0723">Serine/threonine-protein kinase</keyword>
<dbReference type="InterPro" id="IPR011009">
    <property type="entry name" value="Kinase-like_dom_sf"/>
</dbReference>
<dbReference type="PROSITE" id="PS00108">
    <property type="entry name" value="PROTEIN_KINASE_ST"/>
    <property type="match status" value="1"/>
</dbReference>
<feature type="region of interest" description="Disordered" evidence="11">
    <location>
        <begin position="357"/>
        <end position="383"/>
    </location>
</feature>
<dbReference type="InterPro" id="IPR000719">
    <property type="entry name" value="Prot_kinase_dom"/>
</dbReference>
<comment type="activity regulation">
    <text evidence="10">Activated by threonine and tyrosine phosphorylation.</text>
</comment>
<evidence type="ECO:0000259" key="12">
    <source>
        <dbReference type="PROSITE" id="PS50011"/>
    </source>
</evidence>
<comment type="cofactor">
    <cofactor evidence="1 10">
        <name>Mg(2+)</name>
        <dbReference type="ChEBI" id="CHEBI:18420"/>
    </cofactor>
</comment>
<feature type="domain" description="Protein kinase" evidence="12">
    <location>
        <begin position="21"/>
        <end position="311"/>
    </location>
</feature>
<dbReference type="AlphaFoldDB" id="A0A7S0ZER1"/>
<dbReference type="PROSITE" id="PS50011">
    <property type="entry name" value="PROTEIN_KINASE_DOM"/>
    <property type="match status" value="1"/>
</dbReference>
<gene>
    <name evidence="13" type="ORF">TOLI1172_LOCUS3917</name>
</gene>
<evidence type="ECO:0000256" key="2">
    <source>
        <dbReference type="ARBA" id="ARBA00012411"/>
    </source>
</evidence>
<dbReference type="GO" id="GO:0004707">
    <property type="term" value="F:MAP kinase activity"/>
    <property type="evidence" value="ECO:0007669"/>
    <property type="project" value="UniProtKB-EC"/>
</dbReference>
<dbReference type="InterPro" id="IPR003527">
    <property type="entry name" value="MAP_kinase_CS"/>
</dbReference>
<evidence type="ECO:0000256" key="9">
    <source>
        <dbReference type="RuleBase" id="RU000304"/>
    </source>
</evidence>
<sequence length="383" mass="43311">MGIASRSFNVMGTRFECPERYTLIKPIGQGAYGIVCSARDNHTGEKVAIKKISGIFDNLIDCKRTLREMKLLRHFSHENIIGLRDVYLPQGDGAEFQDVYTVSELMDTDLHQIIASNQPLSDEHTQYFIYQILRALKYIHSALVLHRDLKPSNVLLNGNCDLKVCDFGLARVASPDDPAGFLTAYVATRWYRAPEIMLSWSEYTNAVDIWSVGCILAEIVGRKPLFPGKDYIHQINLITDILGTPSAEDMQHIHSERARRFVESLPQKAGVPLDRLFPNASPEAVDLLSRVLVFDPAKRISVEEALTHPYLASLHDPEDEPFCQTSFEFEFEMEQLNQQQLRQLIFEEVMLYHPELRSDPNPFGNADSNAMDDESASIPAPSV</sequence>
<dbReference type="PRINTS" id="PR01773">
    <property type="entry name" value="P38MAPKINASE"/>
</dbReference>
<dbReference type="InterPro" id="IPR008271">
    <property type="entry name" value="Ser/Thr_kinase_AS"/>
</dbReference>
<protein>
    <recommendedName>
        <fullName evidence="2 10">Mitogen-activated protein kinase</fullName>
        <ecNumber evidence="2 10">2.7.11.24</ecNumber>
    </recommendedName>
</protein>
<keyword evidence="5 8" id="KW-0547">Nucleotide-binding</keyword>
<evidence type="ECO:0000256" key="6">
    <source>
        <dbReference type="ARBA" id="ARBA00022777"/>
    </source>
</evidence>
<accession>A0A7S0ZER1</accession>
<dbReference type="PANTHER" id="PTHR24055">
    <property type="entry name" value="MITOGEN-ACTIVATED PROTEIN KINASE"/>
    <property type="match status" value="1"/>
</dbReference>
<keyword evidence="7 8" id="KW-0067">ATP-binding</keyword>
<evidence type="ECO:0000256" key="8">
    <source>
        <dbReference type="PROSITE-ProRule" id="PRU10141"/>
    </source>
</evidence>
<reference evidence="13" key="1">
    <citation type="submission" date="2021-01" db="EMBL/GenBank/DDBJ databases">
        <authorList>
            <person name="Corre E."/>
            <person name="Pelletier E."/>
            <person name="Niang G."/>
            <person name="Scheremetjew M."/>
            <person name="Finn R."/>
            <person name="Kale V."/>
            <person name="Holt S."/>
            <person name="Cochrane G."/>
            <person name="Meng A."/>
            <person name="Brown T."/>
            <person name="Cohen L."/>
        </authorList>
    </citation>
    <scope>NUCLEOTIDE SEQUENCE</scope>
    <source>
        <strain evidence="13">CCMP3278</strain>
    </source>
</reference>
<keyword evidence="4 10" id="KW-0808">Transferase</keyword>
<dbReference type="GO" id="GO:0005524">
    <property type="term" value="F:ATP binding"/>
    <property type="evidence" value="ECO:0007669"/>
    <property type="project" value="UniProtKB-UniRule"/>
</dbReference>